<organism evidence="2 3">
    <name type="scientific">Saccharopolyspora ipomoeae</name>
    <dbReference type="NCBI Taxonomy" id="3042027"/>
    <lineage>
        <taxon>Bacteria</taxon>
        <taxon>Bacillati</taxon>
        <taxon>Actinomycetota</taxon>
        <taxon>Actinomycetes</taxon>
        <taxon>Pseudonocardiales</taxon>
        <taxon>Pseudonocardiaceae</taxon>
        <taxon>Saccharopolyspora</taxon>
    </lineage>
</organism>
<evidence type="ECO:0000259" key="1">
    <source>
        <dbReference type="Pfam" id="PF08241"/>
    </source>
</evidence>
<dbReference type="GO" id="GO:0032259">
    <property type="term" value="P:methylation"/>
    <property type="evidence" value="ECO:0007669"/>
    <property type="project" value="UniProtKB-KW"/>
</dbReference>
<gene>
    <name evidence="2" type="ORF">QFW96_22550</name>
</gene>
<dbReference type="PANTHER" id="PTHR42912:SF95">
    <property type="entry name" value="METHYLTRANSFERASE TYPE 11 DOMAIN-CONTAINING PROTEIN"/>
    <property type="match status" value="1"/>
</dbReference>
<comment type="caution">
    <text evidence="2">The sequence shown here is derived from an EMBL/GenBank/DDBJ whole genome shotgun (WGS) entry which is preliminary data.</text>
</comment>
<sequence length="202" mass="22062">MGRTPWSRDEPTRSPFALPSGVPGRLAGHVMLWLNRQQDVLDLLDVPPGAAVLEVGYGPGGLIRLLRRTGARRICGVDPSVQMRDLASRPHRAEIIAGRIDLRLGTAADTGFAEAEFDRVVAVNNVAIWPDLRAGLSELHRVTRSGGRALIAWHGGTRPSLITRSNALPAEKLDEIERALRDVFGTVTRRELTTLTCLIAVR</sequence>
<dbReference type="SUPFAM" id="SSF53335">
    <property type="entry name" value="S-adenosyl-L-methionine-dependent methyltransferases"/>
    <property type="match status" value="1"/>
</dbReference>
<dbReference type="CDD" id="cd02440">
    <property type="entry name" value="AdoMet_MTases"/>
    <property type="match status" value="1"/>
</dbReference>
<dbReference type="PANTHER" id="PTHR42912">
    <property type="entry name" value="METHYLTRANSFERASE"/>
    <property type="match status" value="1"/>
</dbReference>
<dbReference type="Gene3D" id="3.40.50.150">
    <property type="entry name" value="Vaccinia Virus protein VP39"/>
    <property type="match status" value="1"/>
</dbReference>
<reference evidence="2 3" key="1">
    <citation type="submission" date="2023-04" db="EMBL/GenBank/DDBJ databases">
        <title>Draft genome sequence of Saccharopolyspora sp. TS4A08 isolated from sweet potato rhizospheric soil.</title>
        <authorList>
            <person name="Suksaard P."/>
            <person name="Duangmal K."/>
        </authorList>
    </citation>
    <scope>NUCLEOTIDE SEQUENCE [LARGE SCALE GENOMIC DNA]</scope>
    <source>
        <strain evidence="2 3">TS4A08</strain>
    </source>
</reference>
<protein>
    <submittedName>
        <fullName evidence="2">Methyltransferase domain-containing protein</fullName>
    </submittedName>
</protein>
<accession>A0ABT6PTT6</accession>
<dbReference type="InterPro" id="IPR050508">
    <property type="entry name" value="Methyltransf_Superfamily"/>
</dbReference>
<dbReference type="GO" id="GO:0008168">
    <property type="term" value="F:methyltransferase activity"/>
    <property type="evidence" value="ECO:0007669"/>
    <property type="project" value="UniProtKB-KW"/>
</dbReference>
<keyword evidence="2" id="KW-0808">Transferase</keyword>
<dbReference type="Pfam" id="PF08241">
    <property type="entry name" value="Methyltransf_11"/>
    <property type="match status" value="1"/>
</dbReference>
<name>A0ABT6PTT6_9PSEU</name>
<dbReference type="RefSeq" id="WP_281457704.1">
    <property type="nucleotide sequence ID" value="NZ_JASAOF010000018.1"/>
</dbReference>
<dbReference type="InterPro" id="IPR013216">
    <property type="entry name" value="Methyltransf_11"/>
</dbReference>
<feature type="domain" description="Methyltransferase type 11" evidence="1">
    <location>
        <begin position="53"/>
        <end position="151"/>
    </location>
</feature>
<dbReference type="EMBL" id="JASAOF010000018">
    <property type="protein sequence ID" value="MDI2031426.1"/>
    <property type="molecule type" value="Genomic_DNA"/>
</dbReference>
<keyword evidence="3" id="KW-1185">Reference proteome</keyword>
<evidence type="ECO:0000313" key="2">
    <source>
        <dbReference type="EMBL" id="MDI2031426.1"/>
    </source>
</evidence>
<proteinExistence type="predicted"/>
<dbReference type="InterPro" id="IPR029063">
    <property type="entry name" value="SAM-dependent_MTases_sf"/>
</dbReference>
<evidence type="ECO:0000313" key="3">
    <source>
        <dbReference type="Proteomes" id="UP001237595"/>
    </source>
</evidence>
<keyword evidence="2" id="KW-0489">Methyltransferase</keyword>
<dbReference type="Proteomes" id="UP001237595">
    <property type="component" value="Unassembled WGS sequence"/>
</dbReference>